<evidence type="ECO:0000313" key="2">
    <source>
        <dbReference type="Proteomes" id="UP000009882"/>
    </source>
</evidence>
<dbReference type="OrthoDB" id="4365397at2759"/>
<dbReference type="EMBL" id="AKCT01000155">
    <property type="protein sequence ID" value="EKV13722.1"/>
    <property type="molecule type" value="Genomic_DNA"/>
</dbReference>
<reference evidence="2" key="1">
    <citation type="journal article" date="2012" name="BMC Genomics">
        <title>Genome sequence of the necrotrophic fungus Penicillium digitatum, the main postharvest pathogen of citrus.</title>
        <authorList>
            <person name="Marcet-Houben M."/>
            <person name="Ballester A.-R."/>
            <person name="de la Fuente B."/>
            <person name="Harries E."/>
            <person name="Marcos J.F."/>
            <person name="Gonzalez-Candelas L."/>
            <person name="Gabaldon T."/>
        </authorList>
    </citation>
    <scope>NUCLEOTIDE SEQUENCE [LARGE SCALE GENOMIC DNA]</scope>
    <source>
        <strain evidence="2">PHI26 / CECT 20796</strain>
    </source>
</reference>
<comment type="caution">
    <text evidence="1">The sequence shown here is derived from an EMBL/GenBank/DDBJ whole genome shotgun (WGS) entry which is preliminary data.</text>
</comment>
<accession>K9FYQ5</accession>
<dbReference type="Proteomes" id="UP000009882">
    <property type="component" value="Unassembled WGS sequence"/>
</dbReference>
<keyword evidence="2" id="KW-1185">Reference proteome</keyword>
<proteinExistence type="predicted"/>
<dbReference type="eggNOG" id="ENOG502SQ5K">
    <property type="taxonomic scope" value="Eukaryota"/>
</dbReference>
<protein>
    <submittedName>
        <fullName evidence="1">Uncharacterized protein</fullName>
    </submittedName>
</protein>
<dbReference type="AlphaFoldDB" id="K9FYQ5"/>
<gene>
    <name evidence="1" type="ORF">PDIG_36330</name>
</gene>
<dbReference type="HOGENOM" id="CLU_1825924_0_0_1"/>
<sequence>MEGEEDLIKCLSVESSAQAPAVKVFRYYLTVEEATQIIHQFRSGSWNKDRQVLWSGMMREDAQKWADEHEMQTLTTAMGPLMMPENPLCLKSKKTSHAWSQYIYTVPRPFLLGIFPMAEVLQSCRLLPQTVSIHRVLRLSR</sequence>
<dbReference type="InParanoid" id="K9FYQ5"/>
<evidence type="ECO:0000313" key="1">
    <source>
        <dbReference type="EMBL" id="EKV13722.1"/>
    </source>
</evidence>
<organism evidence="1 2">
    <name type="scientific">Penicillium digitatum (strain PHI26 / CECT 20796)</name>
    <name type="common">Green mold</name>
    <dbReference type="NCBI Taxonomy" id="1170229"/>
    <lineage>
        <taxon>Eukaryota</taxon>
        <taxon>Fungi</taxon>
        <taxon>Dikarya</taxon>
        <taxon>Ascomycota</taxon>
        <taxon>Pezizomycotina</taxon>
        <taxon>Eurotiomycetes</taxon>
        <taxon>Eurotiomycetidae</taxon>
        <taxon>Eurotiales</taxon>
        <taxon>Aspergillaceae</taxon>
        <taxon>Penicillium</taxon>
    </lineage>
</organism>
<dbReference type="STRING" id="1170229.K9FYQ5"/>
<name>K9FYQ5_PEND2</name>